<name>A0A9W8FZA9_9FUNG</name>
<dbReference type="EMBL" id="JANBTW010000080">
    <property type="protein sequence ID" value="KAJ2672548.1"/>
    <property type="molecule type" value="Genomic_DNA"/>
</dbReference>
<dbReference type="Pfam" id="PF13041">
    <property type="entry name" value="PPR_2"/>
    <property type="match status" value="1"/>
</dbReference>
<dbReference type="InterPro" id="IPR002885">
    <property type="entry name" value="PPR_rpt"/>
</dbReference>
<reference evidence="7" key="1">
    <citation type="submission" date="2022-07" db="EMBL/GenBank/DDBJ databases">
        <title>Phylogenomic reconstructions and comparative analyses of Kickxellomycotina fungi.</title>
        <authorList>
            <person name="Reynolds N.K."/>
            <person name="Stajich J.E."/>
            <person name="Barry K."/>
            <person name="Grigoriev I.V."/>
            <person name="Crous P."/>
            <person name="Smith M.E."/>
        </authorList>
    </citation>
    <scope>NUCLEOTIDE SEQUENCE</scope>
    <source>
        <strain evidence="7">NRRL 3115</strain>
    </source>
</reference>
<evidence type="ECO:0000256" key="1">
    <source>
        <dbReference type="ARBA" id="ARBA00006192"/>
    </source>
</evidence>
<protein>
    <submittedName>
        <fullName evidence="7">Uncharacterized protein</fullName>
    </submittedName>
</protein>
<feature type="repeat" description="PPR" evidence="5">
    <location>
        <begin position="453"/>
        <end position="487"/>
    </location>
</feature>
<evidence type="ECO:0000313" key="8">
    <source>
        <dbReference type="Proteomes" id="UP001151518"/>
    </source>
</evidence>
<evidence type="ECO:0000256" key="2">
    <source>
        <dbReference type="ARBA" id="ARBA00022737"/>
    </source>
</evidence>
<evidence type="ECO:0000256" key="4">
    <source>
        <dbReference type="ARBA" id="ARBA00044511"/>
    </source>
</evidence>
<dbReference type="OrthoDB" id="185373at2759"/>
<feature type="repeat" description="PPR" evidence="5">
    <location>
        <begin position="839"/>
        <end position="873"/>
    </location>
</feature>
<feature type="region of interest" description="Disordered" evidence="6">
    <location>
        <begin position="624"/>
        <end position="643"/>
    </location>
</feature>
<dbReference type="InterPro" id="IPR011990">
    <property type="entry name" value="TPR-like_helical_dom_sf"/>
</dbReference>
<comment type="similarity">
    <text evidence="1">Belongs to the CCM1 family.</text>
</comment>
<feature type="repeat" description="PPR" evidence="5">
    <location>
        <begin position="874"/>
        <end position="908"/>
    </location>
</feature>
<comment type="function">
    <text evidence="3">Regulates mitochondrial small subunit maturation by controlling 15S rRNA 5'-end processing. Localizes to the 5' precursor of the 15S rRNA in a position that is subsequently occupied by mS47 in the mature yeast mtSSU. Uses structure and sequence-specific RNA recognition, binding to a single-stranded region of the precursor and specifically recognizing bases -6 to -1. The exchange of Ccm1 for mS47 is coupled to the irreversible removal of precursor rRNA that is accompanied by conformational changes of the mitoribosomal proteins uS5m and mS26. These conformational changes signal completion of 5'-end rRNA processing through protection of the mature 5'-end of the 15S rRNA and stabilization of mS47. The removal of the 5' precursor together with the dissociation of Ccm1 may be catalyzed by the 5'-3' exoribonuclease Pet127. Involved in the specific removal of group I introns in mitochondrial encoded transcripts.</text>
</comment>
<dbReference type="Pfam" id="PF13812">
    <property type="entry name" value="PPR_3"/>
    <property type="match status" value="2"/>
</dbReference>
<dbReference type="PANTHER" id="PTHR47447">
    <property type="entry name" value="OS03G0856100 PROTEIN"/>
    <property type="match status" value="1"/>
</dbReference>
<dbReference type="PANTHER" id="PTHR47447:SF17">
    <property type="entry name" value="OS12G0638900 PROTEIN"/>
    <property type="match status" value="1"/>
</dbReference>
<sequence>MYPKYNHSYSTLNDANAGDSADLEGSLMRGYSRYLLKFFQLLPKSDQLSLHGFSDALKNSRSSGRHLHQLYSALRKNKLHGYLTIHAFQQLAYRIASDPHFAGANTEEQPSTIIIQLISDYGEFGFLPSQKEYASLIRALAREPGREVEALQFLDELVESSELGPFIKRLDGAKWKHQQQSIADRIPSDEEILRIEASITRDEQIAKDGAAKGQTADDNAQISDDGEIEHEITPLDIEQVGGPGSKLVMSRIQALVVEKRRQRLAEEKASNRLLMPVSRYLYHMAMRGFAQIYNVRGVMEILNRMLKASTQVPYRIARHLTPNQETWNIISAVVVRQQDRPTFVKTWIEFLSRGARPPVDLTRTLIRMLVRQSCIEQAVWAMRISRALPDLGTDLPRAPHAADHVPWDLKVQIMYVASALEAATSFDATIMTRSDAIIQGKAAAQLPLLVGPDQDMYTHLISGAVRVGNERLARHLFEELISAGIMPEGAAYGRLASLYAQKGLINRVFVITRGVLARRYQILAQERLQQGLLNSSDEQWQYKRLIMHKASLLKDDVECFTPLLMLYIQNGYEREALALLRIWNRNYQKQVPADKLALALLKVYNRPEDASQINRLVRRALDQLTDSEHGETGSKAGGQTNGNGEIMLEGGEKPTPKARVFSESINTHIRARDLAGVVSVLRMIADHNMSPTHYVLEAAMRGFLKEQALDLFDAMHAYLRDTMGVPLSLPLYSMWMRQLRNHGDVPGIQAAFDELVELGQIPNQRNYLYLVQAYAYNGWIEQAVSIVKNLRKPQSVLRPGLELNIAVVEAYVACGNMELAEAEFHYLLTNTLIPRDRIPARPFNYLIIGYLFQGNGLRALHIYEEMIRSGVKPDSYTFAILMHSYALSGDTKNCTRVFNEMVRLGIVPDLAIYTILICAFATKGRVRRAELIFEQISKEQAWARAQAQHPSQNSRNSDRVAQQDTTSDSLNIYTEDPDSTKLSEAIDAFDIGSNSPTEHLRTNSFFNLDPIVYLAMLKLYRNTHRPMRALATWDKLIHNFPIVQWNPRKGGLLSKSLRYTAEFHIHGWNILTNTMKQAFGVFRVMKNMNALHRFILAPQYPEKLKNAVDERCLLKKRVASVYKANPDSSGITGLVHRFRLRSQLVSKLEKELDGRLSADHAFCLEQRFLSRTPAIDEFESFTGFDYWMPEDLNKDALNATKAPAGSQSFEPEPNAGGQVMDSESQSFINADGSIAQKSMQEIATIFMQKWRGLEETGFKFNNRQINDYIACMFLCRRYDEIIRLLSLIRSKSEPDSPKFRYYNLQPERRLTTMLGRQMVFARYLLLKEKDKRILLGVLLDKNSDVYQQYIRRSKFSKKNVKRNEDELQVMRERKTLHVEREMAWHCEMRMIAETARLWRNLVDTDKERAYITKAIALVDSSTTL</sequence>
<proteinExistence type="inferred from homology"/>
<keyword evidence="2" id="KW-0677">Repeat</keyword>
<dbReference type="Proteomes" id="UP001151518">
    <property type="component" value="Unassembled WGS sequence"/>
</dbReference>
<accession>A0A9W8FZA9</accession>
<feature type="compositionally biased region" description="Polar residues" evidence="6">
    <location>
        <begin position="948"/>
        <end position="972"/>
    </location>
</feature>
<dbReference type="Gene3D" id="1.25.40.10">
    <property type="entry name" value="Tetratricopeptide repeat domain"/>
    <property type="match status" value="4"/>
</dbReference>
<organism evidence="7 8">
    <name type="scientific">Coemansia spiralis</name>
    <dbReference type="NCBI Taxonomy" id="417178"/>
    <lineage>
        <taxon>Eukaryota</taxon>
        <taxon>Fungi</taxon>
        <taxon>Fungi incertae sedis</taxon>
        <taxon>Zoopagomycota</taxon>
        <taxon>Kickxellomycotina</taxon>
        <taxon>Kickxellomycetes</taxon>
        <taxon>Kickxellales</taxon>
        <taxon>Kickxellaceae</taxon>
        <taxon>Coemansia</taxon>
    </lineage>
</organism>
<dbReference type="NCBIfam" id="TIGR00756">
    <property type="entry name" value="PPR"/>
    <property type="match status" value="1"/>
</dbReference>
<comment type="caution">
    <text evidence="7">The sequence shown here is derived from an EMBL/GenBank/DDBJ whole genome shotgun (WGS) entry which is preliminary data.</text>
</comment>
<evidence type="ECO:0000256" key="3">
    <source>
        <dbReference type="ARBA" id="ARBA00044493"/>
    </source>
</evidence>
<evidence type="ECO:0000256" key="6">
    <source>
        <dbReference type="SAM" id="MobiDB-lite"/>
    </source>
</evidence>
<gene>
    <name evidence="7" type="ORF">GGI25_005046</name>
</gene>
<evidence type="ECO:0000256" key="5">
    <source>
        <dbReference type="PROSITE-ProRule" id="PRU00708"/>
    </source>
</evidence>
<evidence type="ECO:0000313" key="7">
    <source>
        <dbReference type="EMBL" id="KAJ2672548.1"/>
    </source>
</evidence>
<dbReference type="PROSITE" id="PS51375">
    <property type="entry name" value="PPR"/>
    <property type="match status" value="3"/>
</dbReference>
<comment type="subunit">
    <text evidence="4">Binds to mitochondrial small subunit 15S rRNA.</text>
</comment>
<feature type="region of interest" description="Disordered" evidence="6">
    <location>
        <begin position="944"/>
        <end position="976"/>
    </location>
</feature>